<name>A0A0S3RPE3_PHAAN</name>
<gene>
    <name evidence="1" type="primary">Vigan.03G249400</name>
    <name evidence="1" type="ORF">VIGAN_03249400</name>
</gene>
<accession>A0A0S3RPE3</accession>
<evidence type="ECO:0000313" key="2">
    <source>
        <dbReference type="Proteomes" id="UP000291084"/>
    </source>
</evidence>
<dbReference type="AlphaFoldDB" id="A0A0S3RPE3"/>
<proteinExistence type="predicted"/>
<sequence>MRQNHFCSTLQKERSRISSSVQCPFVHRSYSSCGISDCSGRGIGEPPSKGGGGDFTLGDFERRHVKRTCGDCSHQGGAEASVETSEALVTHDGARHVAARDFGGGHLLTCLQNDGGVEGGGDGGEEGCSYAEELGLVEHVPVYFLGRVGLRFLVRCWTRTHVVQGFNTEGLESRGN</sequence>
<protein>
    <submittedName>
        <fullName evidence="1">Uncharacterized protein</fullName>
    </submittedName>
</protein>
<keyword evidence="2" id="KW-1185">Reference proteome</keyword>
<reference evidence="1 2" key="1">
    <citation type="journal article" date="2015" name="Sci. Rep.">
        <title>The power of single molecule real-time sequencing technology in the de novo assembly of a eukaryotic genome.</title>
        <authorList>
            <person name="Sakai H."/>
            <person name="Naito K."/>
            <person name="Ogiso-Tanaka E."/>
            <person name="Takahashi Y."/>
            <person name="Iseki K."/>
            <person name="Muto C."/>
            <person name="Satou K."/>
            <person name="Teruya K."/>
            <person name="Shiroma A."/>
            <person name="Shimoji M."/>
            <person name="Hirano T."/>
            <person name="Itoh T."/>
            <person name="Kaga A."/>
            <person name="Tomooka N."/>
        </authorList>
    </citation>
    <scope>NUCLEOTIDE SEQUENCE [LARGE SCALE GENOMIC DNA]</scope>
    <source>
        <strain evidence="2">cv. Shumari</strain>
    </source>
</reference>
<evidence type="ECO:0000313" key="1">
    <source>
        <dbReference type="EMBL" id="BAT82469.1"/>
    </source>
</evidence>
<dbReference type="Proteomes" id="UP000291084">
    <property type="component" value="Chromosome 3"/>
</dbReference>
<organism evidence="1 2">
    <name type="scientific">Vigna angularis var. angularis</name>
    <dbReference type="NCBI Taxonomy" id="157739"/>
    <lineage>
        <taxon>Eukaryota</taxon>
        <taxon>Viridiplantae</taxon>
        <taxon>Streptophyta</taxon>
        <taxon>Embryophyta</taxon>
        <taxon>Tracheophyta</taxon>
        <taxon>Spermatophyta</taxon>
        <taxon>Magnoliopsida</taxon>
        <taxon>eudicotyledons</taxon>
        <taxon>Gunneridae</taxon>
        <taxon>Pentapetalae</taxon>
        <taxon>rosids</taxon>
        <taxon>fabids</taxon>
        <taxon>Fabales</taxon>
        <taxon>Fabaceae</taxon>
        <taxon>Papilionoideae</taxon>
        <taxon>50 kb inversion clade</taxon>
        <taxon>NPAAA clade</taxon>
        <taxon>indigoferoid/millettioid clade</taxon>
        <taxon>Phaseoleae</taxon>
        <taxon>Vigna</taxon>
    </lineage>
</organism>
<dbReference type="EMBL" id="AP015036">
    <property type="protein sequence ID" value="BAT82469.1"/>
    <property type="molecule type" value="Genomic_DNA"/>
</dbReference>